<evidence type="ECO:0000259" key="1">
    <source>
        <dbReference type="Pfam" id="PF01926"/>
    </source>
</evidence>
<dbReference type="AlphaFoldDB" id="A0A9P6FZH5"/>
<evidence type="ECO:0000313" key="3">
    <source>
        <dbReference type="Proteomes" id="UP000780801"/>
    </source>
</evidence>
<dbReference type="CDD" id="cd00882">
    <property type="entry name" value="Ras_like_GTPase"/>
    <property type="match status" value="1"/>
</dbReference>
<dbReference type="Pfam" id="PF01926">
    <property type="entry name" value="MMR_HSR1"/>
    <property type="match status" value="1"/>
</dbReference>
<protein>
    <recommendedName>
        <fullName evidence="1">G domain-containing protein</fullName>
    </recommendedName>
</protein>
<proteinExistence type="predicted"/>
<dbReference type="EMBL" id="JAABOA010000411">
    <property type="protein sequence ID" value="KAF9584443.1"/>
    <property type="molecule type" value="Genomic_DNA"/>
</dbReference>
<feature type="domain" description="G" evidence="1">
    <location>
        <begin position="33"/>
        <end position="136"/>
    </location>
</feature>
<dbReference type="GO" id="GO:0005525">
    <property type="term" value="F:GTP binding"/>
    <property type="evidence" value="ECO:0007669"/>
    <property type="project" value="InterPro"/>
</dbReference>
<keyword evidence="3" id="KW-1185">Reference proteome</keyword>
<organism evidence="2 3">
    <name type="scientific">Lunasporangiospora selenospora</name>
    <dbReference type="NCBI Taxonomy" id="979761"/>
    <lineage>
        <taxon>Eukaryota</taxon>
        <taxon>Fungi</taxon>
        <taxon>Fungi incertae sedis</taxon>
        <taxon>Mucoromycota</taxon>
        <taxon>Mortierellomycotina</taxon>
        <taxon>Mortierellomycetes</taxon>
        <taxon>Mortierellales</taxon>
        <taxon>Mortierellaceae</taxon>
        <taxon>Lunasporangiospora</taxon>
    </lineage>
</organism>
<name>A0A9P6FZH5_9FUNG</name>
<sequence length="281" mass="31179">MVDLNERVVANEVIPNTVANRSIMLNKQPKVAVMFFGNMGVGKSMLLSQLGGRFVSRFAMLEGVTKIVEENEVDIEGQRIVLVDTPGLYEYDDKSTKANCKILTKAFKKDYYYKLFFVVESCSRVISPEDLALMARVNEAICQVDGSKVEFGIIINKIRGDAEFYEYKQRATPETLEHSLGKLGERTKALSFKIKIKSVLLLKYDENAVEHNLFHERLVSEVMNHTAVRVKVKAIHAVSNDINLLWKITEGILIGIVSSGVVAGIALKCAPIAAAAVLAII</sequence>
<dbReference type="SUPFAM" id="SSF52540">
    <property type="entry name" value="P-loop containing nucleoside triphosphate hydrolases"/>
    <property type="match status" value="1"/>
</dbReference>
<gene>
    <name evidence="2" type="ORF">BGW38_006437</name>
</gene>
<dbReference type="InterPro" id="IPR027417">
    <property type="entry name" value="P-loop_NTPase"/>
</dbReference>
<comment type="caution">
    <text evidence="2">The sequence shown here is derived from an EMBL/GenBank/DDBJ whole genome shotgun (WGS) entry which is preliminary data.</text>
</comment>
<dbReference type="Proteomes" id="UP000780801">
    <property type="component" value="Unassembled WGS sequence"/>
</dbReference>
<dbReference type="InterPro" id="IPR006073">
    <property type="entry name" value="GTP-bd"/>
</dbReference>
<evidence type="ECO:0000313" key="2">
    <source>
        <dbReference type="EMBL" id="KAF9584443.1"/>
    </source>
</evidence>
<dbReference type="Gene3D" id="3.40.50.300">
    <property type="entry name" value="P-loop containing nucleotide triphosphate hydrolases"/>
    <property type="match status" value="1"/>
</dbReference>
<reference evidence="2" key="1">
    <citation type="journal article" date="2020" name="Fungal Divers.">
        <title>Resolving the Mortierellaceae phylogeny through synthesis of multi-gene phylogenetics and phylogenomics.</title>
        <authorList>
            <person name="Vandepol N."/>
            <person name="Liber J."/>
            <person name="Desiro A."/>
            <person name="Na H."/>
            <person name="Kennedy M."/>
            <person name="Barry K."/>
            <person name="Grigoriev I.V."/>
            <person name="Miller A.N."/>
            <person name="O'Donnell K."/>
            <person name="Stajich J.E."/>
            <person name="Bonito G."/>
        </authorList>
    </citation>
    <scope>NUCLEOTIDE SEQUENCE</scope>
    <source>
        <strain evidence="2">KOD1015</strain>
    </source>
</reference>
<dbReference type="OrthoDB" id="8954335at2759"/>
<accession>A0A9P6FZH5</accession>